<sequence length="129" mass="15099">MSDFYRNKTLNELEGSLEEQEFNSSLTKRCSDLRNKKLKDFDAGDIRVMISQKMSLSYMIPIAIDMLAINPFVEGDFYTADLLVQVLQVDNEFWEKNEFLYYEFNEVIVDVKSTLELLLPVVMKFDSTK</sequence>
<proteinExistence type="predicted"/>
<organism evidence="1 2">
    <name type="scientific">Bacillus spongiae</name>
    <dbReference type="NCBI Taxonomy" id="2683610"/>
    <lineage>
        <taxon>Bacteria</taxon>
        <taxon>Bacillati</taxon>
        <taxon>Bacillota</taxon>
        <taxon>Bacilli</taxon>
        <taxon>Bacillales</taxon>
        <taxon>Bacillaceae</taxon>
        <taxon>Bacillus</taxon>
    </lineage>
</organism>
<gene>
    <name evidence="1" type="ORF">WAK64_21785</name>
</gene>
<dbReference type="EMBL" id="JBBAXC010000033">
    <property type="protein sequence ID" value="MEI5909631.1"/>
    <property type="molecule type" value="Genomic_DNA"/>
</dbReference>
<name>A0ABU8HKB6_9BACI</name>
<dbReference type="InterPro" id="IPR040547">
    <property type="entry name" value="CdiI"/>
</dbReference>
<dbReference type="RefSeq" id="WP_336589074.1">
    <property type="nucleotide sequence ID" value="NZ_JBBAXC010000033.1"/>
</dbReference>
<protein>
    <submittedName>
        <fullName evidence="1">Contact-dependent growth inhibition system immunity protein</fullName>
    </submittedName>
</protein>
<evidence type="ECO:0000313" key="2">
    <source>
        <dbReference type="Proteomes" id="UP001312865"/>
    </source>
</evidence>
<dbReference type="Pfam" id="PF18616">
    <property type="entry name" value="CdiI_3"/>
    <property type="match status" value="1"/>
</dbReference>
<reference evidence="1 2" key="1">
    <citation type="journal article" date="2018" name="J. Microbiol.">
        <title>Bacillus spongiae sp. nov., isolated from sponge of Jeju Island.</title>
        <authorList>
            <person name="Lee G.E."/>
            <person name="Im W.T."/>
            <person name="Park J.S."/>
        </authorList>
    </citation>
    <scope>NUCLEOTIDE SEQUENCE [LARGE SCALE GENOMIC DNA]</scope>
    <source>
        <strain evidence="1 2">135PIL107-10</strain>
    </source>
</reference>
<evidence type="ECO:0000313" key="1">
    <source>
        <dbReference type="EMBL" id="MEI5909631.1"/>
    </source>
</evidence>
<keyword evidence="2" id="KW-1185">Reference proteome</keyword>
<comment type="caution">
    <text evidence="1">The sequence shown here is derived from an EMBL/GenBank/DDBJ whole genome shotgun (WGS) entry which is preliminary data.</text>
</comment>
<dbReference type="CDD" id="cd20691">
    <property type="entry name" value="CdiI_EC536-like"/>
    <property type="match status" value="1"/>
</dbReference>
<dbReference type="Proteomes" id="UP001312865">
    <property type="component" value="Unassembled WGS sequence"/>
</dbReference>
<accession>A0ABU8HKB6</accession>